<dbReference type="PATRIC" id="fig|69222.5.peg.870"/>
<dbReference type="PANTHER" id="PTHR36153:SF1">
    <property type="entry name" value="TYPE VI SECRETION SYSTEM COMPONENT TSSM1"/>
    <property type="match status" value="1"/>
</dbReference>
<gene>
    <name evidence="5" type="ORF">BG55_04205</name>
</gene>
<evidence type="ECO:0000259" key="3">
    <source>
        <dbReference type="Pfam" id="PF06761"/>
    </source>
</evidence>
<dbReference type="AlphaFoldDB" id="A0A014M449"/>
<evidence type="ECO:0000313" key="5">
    <source>
        <dbReference type="EMBL" id="EXU76626.1"/>
    </source>
</evidence>
<feature type="transmembrane region" description="Helical" evidence="1">
    <location>
        <begin position="526"/>
        <end position="547"/>
    </location>
</feature>
<proteinExistence type="predicted"/>
<dbReference type="Proteomes" id="UP000019918">
    <property type="component" value="Unassembled WGS sequence"/>
</dbReference>
<keyword evidence="1" id="KW-0812">Transmembrane</keyword>
<dbReference type="Pfam" id="PF14331">
    <property type="entry name" value="IcmF-related_N"/>
    <property type="match status" value="1"/>
</dbReference>
<dbReference type="RefSeq" id="WP_034934555.1">
    <property type="nucleotide sequence ID" value="NZ_JFHN01000025.1"/>
</dbReference>
<dbReference type="Pfam" id="PF06744">
    <property type="entry name" value="IcmF_C"/>
    <property type="match status" value="1"/>
</dbReference>
<evidence type="ECO:0000259" key="2">
    <source>
        <dbReference type="Pfam" id="PF06744"/>
    </source>
</evidence>
<dbReference type="SUPFAM" id="SSF52540">
    <property type="entry name" value="P-loop containing nucleoside triphosphate hydrolases"/>
    <property type="match status" value="1"/>
</dbReference>
<evidence type="ECO:0000259" key="4">
    <source>
        <dbReference type="Pfam" id="PF14331"/>
    </source>
</evidence>
<feature type="transmembrane region" description="Helical" evidence="1">
    <location>
        <begin position="49"/>
        <end position="66"/>
    </location>
</feature>
<dbReference type="NCBIfam" id="TIGR03348">
    <property type="entry name" value="VI_IcmF"/>
    <property type="match status" value="1"/>
</dbReference>
<organism evidence="5 6">
    <name type="scientific">Erwinia mallotivora</name>
    <dbReference type="NCBI Taxonomy" id="69222"/>
    <lineage>
        <taxon>Bacteria</taxon>
        <taxon>Pseudomonadati</taxon>
        <taxon>Pseudomonadota</taxon>
        <taxon>Gammaproteobacteria</taxon>
        <taxon>Enterobacterales</taxon>
        <taxon>Erwiniaceae</taxon>
        <taxon>Erwinia</taxon>
    </lineage>
</organism>
<feature type="domain" description="Type VI secretion system component TssM1 N-terminal" evidence="4">
    <location>
        <begin position="254"/>
        <end position="530"/>
    </location>
</feature>
<dbReference type="InterPro" id="IPR017731">
    <property type="entry name" value="TssM1-like"/>
</dbReference>
<protein>
    <submittedName>
        <fullName evidence="5">Type VI secretion protein IcmF</fullName>
    </submittedName>
</protein>
<dbReference type="PANTHER" id="PTHR36153">
    <property type="entry name" value="INNER MEMBRANE PROTEIN-RELATED"/>
    <property type="match status" value="1"/>
</dbReference>
<dbReference type="Pfam" id="PF06761">
    <property type="entry name" value="IcmF-related"/>
    <property type="match status" value="1"/>
</dbReference>
<feature type="transmembrane region" description="Helical" evidence="1">
    <location>
        <begin position="12"/>
        <end position="37"/>
    </location>
</feature>
<dbReference type="InterPro" id="IPR009612">
    <property type="entry name" value="IcmF-rel"/>
</dbReference>
<dbReference type="EMBL" id="JFHN01000025">
    <property type="protein sequence ID" value="EXU76626.1"/>
    <property type="molecule type" value="Genomic_DNA"/>
</dbReference>
<accession>A0A014M449</accession>
<sequence length="1274" mass="144561">MSYLNRIFSGRFTRLFMVVAFFALLIAAIWFLGPFLGFGETRPLESTEASIIFIILALLCLVSFWFNIPFFMVMMATACVIVWVIGPYVFIGYGYPLAGIMARFFVISVILFCALIYGIWKLLLALKNNPKLLDTLFSNKDVKVDTQIYEVDAIIRDAAEYIKKISKNISFVRRFIQPKKSLSDLPWYMVLGTQGAGKTSIILHSGQNFPLPEQLNRICKESSPTKNCECWFANEALFIDTAGKYIDAAHSNMPEWEVLLKSIKKYHPIKALNGVIITVSVSDVMGRSKTELYDLSAKIRSCLDDTRKFLGVRFPVYVVVTKLDQLSGFAEYFRILTEQEREQIWGVTFPYGDDMKTAVAELRSVVESELTLLENRIERNMTMRQQEEYENTDRKKMYALPQDFRMLTQGVAEILQNIFFASRYDETQSYTSLRGVYFSSSHQPEKSVMVNDITLIQKWRNFINNRIPDAQAYSASLQEDADFLIKDVSYGRQYFLRQLFSEIIIKDADLVRHNFRVVTKYRFQNFLGHCFCIMISVFLLSGLYHSYHNNGNYLDAVEVKVARLEGEVKTFLKTANQNMLPTLLNLAQFLPDFAGLDVLNPDLEYRYGLYVGKSLNRNSDGLYHFFLRKLLFPMIESQSHAALQNAIYNNDPAEVYSALKLYLMVSGEGEFNQEYLIASITTAWDISGKIQPYEERSLFMAHLKKLFSQPDWRQYGEPADKELITEARELLNRNLLSARLYDRVKSAMQADAPENLTLNKITDEEAGQVFTVIDPAMAEKGVPGLFTYNGYHQVFKKKISGILRKLQQEDRWVMGNAQPLASLKALKADPNAAITDPLKDELTRLYLKEYTRTWQTFLKSIRLKSDELDNNSMGLSFDIYMMRTLVSTNSPLVNLAKEAVKQTTLAADQPESLLKGQGSSMGMNSQLLDAASKLNLAIAAHEKVILRQGVDNFFTPLRNFVGGGNSNNGAADTSNSGAKLATIMGVLNDQYTLLVISDSAIKNGNLPDVSDAGQRLSAESAVWPDPFKYIIAPLLNGAYKRVNHQVVNNTNKTITASLGEVCRTMLQGRYPFADASEEVSLRDFEQFFAAGGIVDDYFKKSLADKVDTSTRPWRYKGEVETQSSEALDIFEQAQQIRKAFFQNGDNKLAINYTVAIPYMSPSVTQLTLNFDGNVMTYAHGPVLPKSFKWPGNRSESVVSMSTRPRVTLEDNGVTKKGPWALMRWLDTVEDIETSDTGQPILIFDMHNRQVKVEVTGLTYKNELIIDLLKNFYCP</sequence>
<feature type="transmembrane region" description="Helical" evidence="1">
    <location>
        <begin position="73"/>
        <end position="94"/>
    </location>
</feature>
<keyword evidence="1" id="KW-1133">Transmembrane helix</keyword>
<dbReference type="CDD" id="cd00882">
    <property type="entry name" value="Ras_like_GTPase"/>
    <property type="match status" value="1"/>
</dbReference>
<keyword evidence="1" id="KW-0472">Membrane</keyword>
<dbReference type="InterPro" id="IPR053156">
    <property type="entry name" value="T6SS_TssM-like"/>
</dbReference>
<keyword evidence="6" id="KW-1185">Reference proteome</keyword>
<evidence type="ECO:0000256" key="1">
    <source>
        <dbReference type="SAM" id="Phobius"/>
    </source>
</evidence>
<reference evidence="5 6" key="1">
    <citation type="submission" date="2014-02" db="EMBL/GenBank/DDBJ databases">
        <title>Draft genome of Erwinia mallotivora strain BT-MARDI, a papaya dieback pathogen.</title>
        <authorList>
            <person name="Redzuan R."/>
            <person name="Abu Bakar N."/>
            <person name="Badrun R."/>
            <person name="Mohd Raih M.F."/>
            <person name="Rozano L."/>
            <person name="Mat Amin N."/>
        </authorList>
    </citation>
    <scope>NUCLEOTIDE SEQUENCE [LARGE SCALE GENOMIC DNA]</scope>
    <source>
        <strain evidence="5 6">BT-MARDI</strain>
    </source>
</reference>
<dbReference type="OrthoDB" id="9758229at2"/>
<name>A0A014M449_9GAMM</name>
<evidence type="ECO:0000313" key="6">
    <source>
        <dbReference type="Proteomes" id="UP000019918"/>
    </source>
</evidence>
<feature type="domain" description="IcmF-related" evidence="3">
    <location>
        <begin position="585"/>
        <end position="904"/>
    </location>
</feature>
<dbReference type="InterPro" id="IPR010623">
    <property type="entry name" value="IcmF_C"/>
</dbReference>
<comment type="caution">
    <text evidence="5">The sequence shown here is derived from an EMBL/GenBank/DDBJ whole genome shotgun (WGS) entry which is preliminary data.</text>
</comment>
<feature type="transmembrane region" description="Helical" evidence="1">
    <location>
        <begin position="100"/>
        <end position="120"/>
    </location>
</feature>
<feature type="domain" description="Type VI secretion system IcmF C-terminal" evidence="2">
    <location>
        <begin position="1154"/>
        <end position="1255"/>
    </location>
</feature>
<dbReference type="STRING" id="69222.BG55_04205"/>
<dbReference type="InterPro" id="IPR027417">
    <property type="entry name" value="P-loop_NTPase"/>
</dbReference>
<dbReference type="InterPro" id="IPR025743">
    <property type="entry name" value="TssM1_N"/>
</dbReference>